<dbReference type="Gene3D" id="1.20.930.20">
    <property type="entry name" value="Adaptor protein Cbl, N-terminal domain"/>
    <property type="match status" value="1"/>
</dbReference>
<sequence>MDAVGFLKLGVRLAGGLCGVPGVSVLADVIVVLIETCDNIPRQRQNVLDLQKRCVSLLEFLDAESSNGLPTSKGLEKGINETSDVIAGVDKRMKRWAKKSKWKTFLRTGSIDDDVASSTSDIDRVVEKLQLLFHAQARRSTTEMVEHMQTFIVAANKRGSLFPRNVEEGYNAMKAMQQVYRNIDPSDKDEKHKFNVLQENILELQNEFGIVLPDPNLRDSEIQITSQHPVGACGLYDSYPGTYLGKEVWCKKLSYGDPQGKAMMRLRRELDIWSKLWKKDQELRRQEGTPPRVLPLYGFYVPYDGAAYLVNAKPERGTLREVLRSGAQLDPIKIIKGIAQVLLLVHTMEPHIFHGDLNCTSIVIDQDWNPLLQDFRLSKTAFDVSGPTAVTHTIEKHTPGGIEPVRWMAPETFNPRVGSTSSDIWSFGMVMYEVLTRTDPYHDLPMFTVIAKVAAGVIPARPPTITNDKIWDLMKECWTLKPAERPSIQYVISRLDSL</sequence>
<reference evidence="2" key="2">
    <citation type="submission" date="2020-11" db="EMBL/GenBank/DDBJ databases">
        <authorList>
            <consortium name="DOE Joint Genome Institute"/>
            <person name="Kuo A."/>
            <person name="Miyauchi S."/>
            <person name="Kiss E."/>
            <person name="Drula E."/>
            <person name="Kohler A."/>
            <person name="Sanchez-Garcia M."/>
            <person name="Andreopoulos B."/>
            <person name="Barry K.W."/>
            <person name="Bonito G."/>
            <person name="Buee M."/>
            <person name="Carver A."/>
            <person name="Chen C."/>
            <person name="Cichocki N."/>
            <person name="Clum A."/>
            <person name="Culley D."/>
            <person name="Crous P.W."/>
            <person name="Fauchery L."/>
            <person name="Girlanda M."/>
            <person name="Hayes R."/>
            <person name="Keri Z."/>
            <person name="Labutti K."/>
            <person name="Lipzen A."/>
            <person name="Lombard V."/>
            <person name="Magnuson J."/>
            <person name="Maillard F."/>
            <person name="Morin E."/>
            <person name="Murat C."/>
            <person name="Nolan M."/>
            <person name="Ohm R."/>
            <person name="Pangilinan J."/>
            <person name="Pereira M."/>
            <person name="Perotto S."/>
            <person name="Peter M."/>
            <person name="Riley R."/>
            <person name="Sitrit Y."/>
            <person name="Stielow B."/>
            <person name="Szollosi G."/>
            <person name="Zifcakova L."/>
            <person name="Stursova M."/>
            <person name="Spatafora J.W."/>
            <person name="Tedersoo L."/>
            <person name="Vaario L.-M."/>
            <person name="Yamada A."/>
            <person name="Yan M."/>
            <person name="Wang P."/>
            <person name="Xu J."/>
            <person name="Bruns T."/>
            <person name="Baldrian P."/>
            <person name="Vilgalys R."/>
            <person name="Henrissat B."/>
            <person name="Grigoriev I.V."/>
            <person name="Hibbett D."/>
            <person name="Nagy L.G."/>
            <person name="Martin F.M."/>
        </authorList>
    </citation>
    <scope>NUCLEOTIDE SEQUENCE</scope>
    <source>
        <strain evidence="2">UH-Tt-Lm1</strain>
    </source>
</reference>
<dbReference type="InterPro" id="IPR036537">
    <property type="entry name" value="Adaptor_Cbl_N_dom_sf"/>
</dbReference>
<reference evidence="2" key="1">
    <citation type="journal article" date="2020" name="Nat. Commun.">
        <title>Large-scale genome sequencing of mycorrhizal fungi provides insights into the early evolution of symbiotic traits.</title>
        <authorList>
            <person name="Miyauchi S."/>
            <person name="Kiss E."/>
            <person name="Kuo A."/>
            <person name="Drula E."/>
            <person name="Kohler A."/>
            <person name="Sanchez-Garcia M."/>
            <person name="Morin E."/>
            <person name="Andreopoulos B."/>
            <person name="Barry K.W."/>
            <person name="Bonito G."/>
            <person name="Buee M."/>
            <person name="Carver A."/>
            <person name="Chen C."/>
            <person name="Cichocki N."/>
            <person name="Clum A."/>
            <person name="Culley D."/>
            <person name="Crous P.W."/>
            <person name="Fauchery L."/>
            <person name="Girlanda M."/>
            <person name="Hayes R.D."/>
            <person name="Keri Z."/>
            <person name="LaButti K."/>
            <person name="Lipzen A."/>
            <person name="Lombard V."/>
            <person name="Magnuson J."/>
            <person name="Maillard F."/>
            <person name="Murat C."/>
            <person name="Nolan M."/>
            <person name="Ohm R.A."/>
            <person name="Pangilinan J."/>
            <person name="Pereira M.F."/>
            <person name="Perotto S."/>
            <person name="Peter M."/>
            <person name="Pfister S."/>
            <person name="Riley R."/>
            <person name="Sitrit Y."/>
            <person name="Stielow J.B."/>
            <person name="Szollosi G."/>
            <person name="Zifcakova L."/>
            <person name="Stursova M."/>
            <person name="Spatafora J.W."/>
            <person name="Tedersoo L."/>
            <person name="Vaario L.M."/>
            <person name="Yamada A."/>
            <person name="Yan M."/>
            <person name="Wang P."/>
            <person name="Xu J."/>
            <person name="Bruns T."/>
            <person name="Baldrian P."/>
            <person name="Vilgalys R."/>
            <person name="Dunand C."/>
            <person name="Henrissat B."/>
            <person name="Grigoriev I.V."/>
            <person name="Hibbett D."/>
            <person name="Nagy L.G."/>
            <person name="Martin F.M."/>
        </authorList>
    </citation>
    <scope>NUCLEOTIDE SEQUENCE</scope>
    <source>
        <strain evidence="2">UH-Tt-Lm1</strain>
    </source>
</reference>
<dbReference type="GO" id="GO:0007166">
    <property type="term" value="P:cell surface receptor signaling pathway"/>
    <property type="evidence" value="ECO:0007669"/>
    <property type="project" value="InterPro"/>
</dbReference>
<dbReference type="Gene3D" id="1.10.510.10">
    <property type="entry name" value="Transferase(Phosphotransferase) domain 1"/>
    <property type="match status" value="1"/>
</dbReference>
<organism evidence="2 3">
    <name type="scientific">Thelephora terrestris</name>
    <dbReference type="NCBI Taxonomy" id="56493"/>
    <lineage>
        <taxon>Eukaryota</taxon>
        <taxon>Fungi</taxon>
        <taxon>Dikarya</taxon>
        <taxon>Basidiomycota</taxon>
        <taxon>Agaricomycotina</taxon>
        <taxon>Agaricomycetes</taxon>
        <taxon>Thelephorales</taxon>
        <taxon>Thelephoraceae</taxon>
        <taxon>Thelephora</taxon>
    </lineage>
</organism>
<accession>A0A9P6L2U9</accession>
<keyword evidence="2" id="KW-0808">Transferase</keyword>
<dbReference type="GO" id="GO:0004672">
    <property type="term" value="F:protein kinase activity"/>
    <property type="evidence" value="ECO:0007669"/>
    <property type="project" value="InterPro"/>
</dbReference>
<dbReference type="InterPro" id="IPR011009">
    <property type="entry name" value="Kinase-like_dom_sf"/>
</dbReference>
<name>A0A9P6L2U9_9AGAM</name>
<dbReference type="PROSITE" id="PS50011">
    <property type="entry name" value="PROTEIN_KINASE_DOM"/>
    <property type="match status" value="1"/>
</dbReference>
<feature type="domain" description="Protein kinase" evidence="1">
    <location>
        <begin position="224"/>
        <end position="498"/>
    </location>
</feature>
<dbReference type="SUPFAM" id="SSF56112">
    <property type="entry name" value="Protein kinase-like (PK-like)"/>
    <property type="match status" value="1"/>
</dbReference>
<dbReference type="InterPro" id="IPR059179">
    <property type="entry name" value="MLKL-like_MCAfunc"/>
</dbReference>
<dbReference type="InterPro" id="IPR001245">
    <property type="entry name" value="Ser-Thr/Tyr_kinase_cat_dom"/>
</dbReference>
<dbReference type="PANTHER" id="PTHR23257">
    <property type="entry name" value="SERINE-THREONINE PROTEIN KINASE"/>
    <property type="match status" value="1"/>
</dbReference>
<dbReference type="InterPro" id="IPR000719">
    <property type="entry name" value="Prot_kinase_dom"/>
</dbReference>
<dbReference type="CDD" id="cd21037">
    <property type="entry name" value="MLKL_NTD"/>
    <property type="match status" value="1"/>
</dbReference>
<evidence type="ECO:0000313" key="2">
    <source>
        <dbReference type="EMBL" id="KAF9780296.1"/>
    </source>
</evidence>
<dbReference type="GO" id="GO:0005524">
    <property type="term" value="F:ATP binding"/>
    <property type="evidence" value="ECO:0007669"/>
    <property type="project" value="InterPro"/>
</dbReference>
<keyword evidence="2" id="KW-0418">Kinase</keyword>
<gene>
    <name evidence="2" type="ORF">BJ322DRAFT_330232</name>
</gene>
<protein>
    <submittedName>
        <fullName evidence="2">Kinase-like domain-containing protein</fullName>
    </submittedName>
</protein>
<dbReference type="Pfam" id="PF07714">
    <property type="entry name" value="PK_Tyr_Ser-Thr"/>
    <property type="match status" value="1"/>
</dbReference>
<proteinExistence type="predicted"/>
<evidence type="ECO:0000259" key="1">
    <source>
        <dbReference type="PROSITE" id="PS50011"/>
    </source>
</evidence>
<dbReference type="Proteomes" id="UP000736335">
    <property type="component" value="Unassembled WGS sequence"/>
</dbReference>
<dbReference type="EMBL" id="WIUZ02000017">
    <property type="protein sequence ID" value="KAF9780296.1"/>
    <property type="molecule type" value="Genomic_DNA"/>
</dbReference>
<dbReference type="OrthoDB" id="4062651at2759"/>
<comment type="caution">
    <text evidence="2">The sequence shown here is derived from an EMBL/GenBank/DDBJ whole genome shotgun (WGS) entry which is preliminary data.</text>
</comment>
<keyword evidence="3" id="KW-1185">Reference proteome</keyword>
<dbReference type="InterPro" id="IPR050167">
    <property type="entry name" value="Ser_Thr_protein_kinase"/>
</dbReference>
<dbReference type="AlphaFoldDB" id="A0A9P6L2U9"/>
<evidence type="ECO:0000313" key="3">
    <source>
        <dbReference type="Proteomes" id="UP000736335"/>
    </source>
</evidence>